<evidence type="ECO:0000256" key="4">
    <source>
        <dbReference type="RuleBase" id="RU000363"/>
    </source>
</evidence>
<comment type="similarity">
    <text evidence="2 4">Belongs to the short-chain dehydrogenases/reductases (SDR) family.</text>
</comment>
<dbReference type="PRINTS" id="PR00081">
    <property type="entry name" value="GDHRDH"/>
</dbReference>
<dbReference type="PANTHER" id="PTHR43391">
    <property type="entry name" value="RETINOL DEHYDROGENASE-RELATED"/>
    <property type="match status" value="1"/>
</dbReference>
<dbReference type="Gene3D" id="3.40.50.720">
    <property type="entry name" value="NAD(P)-binding Rossmann-like Domain"/>
    <property type="match status" value="1"/>
</dbReference>
<keyword evidence="5" id="KW-0812">Transmembrane</keyword>
<dbReference type="SMART" id="SM00822">
    <property type="entry name" value="PKS_KR"/>
    <property type="match status" value="1"/>
</dbReference>
<dbReference type="PANTHER" id="PTHR43391:SF89">
    <property type="entry name" value="11-BETA-HYDROXYSTEROID DEHYDROGENASE 1A-RELATED"/>
    <property type="match status" value="1"/>
</dbReference>
<dbReference type="NCBIfam" id="NF004825">
    <property type="entry name" value="PRK06181.1"/>
    <property type="match status" value="1"/>
</dbReference>
<feature type="domain" description="Ketoreductase" evidence="6">
    <location>
        <begin position="47"/>
        <end position="231"/>
    </location>
</feature>
<comment type="subcellular location">
    <subcellularLocation>
        <location evidence="1">Membrane</location>
        <topology evidence="1">Single-pass type II membrane protein</topology>
    </subcellularLocation>
</comment>
<comment type="caution">
    <text evidence="7">The sequence shown here is derived from an EMBL/GenBank/DDBJ whole genome shotgun (WGS) entry which is preliminary data.</text>
</comment>
<protein>
    <recommendedName>
        <fullName evidence="6">Ketoreductase domain-containing protein</fullName>
    </recommendedName>
</protein>
<evidence type="ECO:0000313" key="8">
    <source>
        <dbReference type="Proteomes" id="UP000825729"/>
    </source>
</evidence>
<evidence type="ECO:0000256" key="3">
    <source>
        <dbReference type="ARBA" id="ARBA00023002"/>
    </source>
</evidence>
<keyword evidence="5" id="KW-1133">Transmembrane helix</keyword>
<evidence type="ECO:0000256" key="1">
    <source>
        <dbReference type="ARBA" id="ARBA00004606"/>
    </source>
</evidence>
<organism evidence="7 8">
    <name type="scientific">Aristolochia fimbriata</name>
    <name type="common">White veined hardy Dutchman's pipe vine</name>
    <dbReference type="NCBI Taxonomy" id="158543"/>
    <lineage>
        <taxon>Eukaryota</taxon>
        <taxon>Viridiplantae</taxon>
        <taxon>Streptophyta</taxon>
        <taxon>Embryophyta</taxon>
        <taxon>Tracheophyta</taxon>
        <taxon>Spermatophyta</taxon>
        <taxon>Magnoliopsida</taxon>
        <taxon>Magnoliidae</taxon>
        <taxon>Piperales</taxon>
        <taxon>Aristolochiaceae</taxon>
        <taxon>Aristolochia</taxon>
    </lineage>
</organism>
<dbReference type="InterPro" id="IPR057326">
    <property type="entry name" value="KR_dom"/>
</dbReference>
<dbReference type="PRINTS" id="PR00080">
    <property type="entry name" value="SDRFAMILY"/>
</dbReference>
<dbReference type="EMBL" id="JAINDJ010000005">
    <property type="protein sequence ID" value="KAG9445907.1"/>
    <property type="molecule type" value="Genomic_DNA"/>
</dbReference>
<accession>A0AAV7EDX3</accession>
<evidence type="ECO:0000313" key="7">
    <source>
        <dbReference type="EMBL" id="KAG9445907.1"/>
    </source>
</evidence>
<keyword evidence="5" id="KW-0472">Membrane</keyword>
<dbReference type="AlphaFoldDB" id="A0AAV7EDX3"/>
<dbReference type="GO" id="GO:0016020">
    <property type="term" value="C:membrane"/>
    <property type="evidence" value="ECO:0007669"/>
    <property type="project" value="UniProtKB-SubCell"/>
</dbReference>
<dbReference type="GO" id="GO:0016491">
    <property type="term" value="F:oxidoreductase activity"/>
    <property type="evidence" value="ECO:0007669"/>
    <property type="project" value="UniProtKB-KW"/>
</dbReference>
<dbReference type="InterPro" id="IPR036291">
    <property type="entry name" value="NAD(P)-bd_dom_sf"/>
</dbReference>
<dbReference type="InterPro" id="IPR002347">
    <property type="entry name" value="SDR_fam"/>
</dbReference>
<dbReference type="SUPFAM" id="SSF51735">
    <property type="entry name" value="NAD(P)-binding Rossmann-fold domains"/>
    <property type="match status" value="1"/>
</dbReference>
<reference evidence="7 8" key="1">
    <citation type="submission" date="2021-07" db="EMBL/GenBank/DDBJ databases">
        <title>The Aristolochia fimbriata genome: insights into angiosperm evolution, floral development and chemical biosynthesis.</title>
        <authorList>
            <person name="Jiao Y."/>
        </authorList>
    </citation>
    <scope>NUCLEOTIDE SEQUENCE [LARGE SCALE GENOMIC DNA]</scope>
    <source>
        <strain evidence="7">IBCAS-2021</strain>
        <tissue evidence="7">Leaf</tissue>
    </source>
</reference>
<evidence type="ECO:0000256" key="2">
    <source>
        <dbReference type="ARBA" id="ARBA00006484"/>
    </source>
</evidence>
<gene>
    <name evidence="7" type="ORF">H6P81_012035</name>
</gene>
<dbReference type="PROSITE" id="PS00061">
    <property type="entry name" value="ADH_SHORT"/>
    <property type="match status" value="1"/>
</dbReference>
<dbReference type="Proteomes" id="UP000825729">
    <property type="component" value="Unassembled WGS sequence"/>
</dbReference>
<sequence>MAPLLTTHFLPPLPLSLLLLILPFLFFFIKAFCTLIRVVRAEDVSGKVVLITGASSGIGEQLAYEYARRGAFLVLAARREEALLRVAEDARSAGSPEVVVVPADVSNSDDCKKVVDKAVTHFGRLNHVVNNAGLGCYCRFKDAGDITRFTKIMDVNFWGSVYITHHSLPHLRKSRGRVVVVSSVAGRLPLPGSSFYSASKAAMNLFYATLRIELGSAVGITIVCPGWVKSEMTRGKVMTKSGRERLNAVSKDVKAGPFPMATAQGCARAIVKGACEGRSYMTWPSWYRILYLINAIVPLEIVASKLL</sequence>
<evidence type="ECO:0000259" key="6">
    <source>
        <dbReference type="SMART" id="SM00822"/>
    </source>
</evidence>
<dbReference type="Pfam" id="PF00106">
    <property type="entry name" value="adh_short"/>
    <property type="match status" value="1"/>
</dbReference>
<dbReference type="InterPro" id="IPR020904">
    <property type="entry name" value="Sc_DH/Rdtase_CS"/>
</dbReference>
<name>A0AAV7EDX3_ARIFI</name>
<keyword evidence="3" id="KW-0560">Oxidoreductase</keyword>
<keyword evidence="8" id="KW-1185">Reference proteome</keyword>
<evidence type="ECO:0000256" key="5">
    <source>
        <dbReference type="SAM" id="Phobius"/>
    </source>
</evidence>
<dbReference type="GO" id="GO:0005829">
    <property type="term" value="C:cytosol"/>
    <property type="evidence" value="ECO:0007669"/>
    <property type="project" value="TreeGrafter"/>
</dbReference>
<proteinExistence type="inferred from homology"/>
<feature type="transmembrane region" description="Helical" evidence="5">
    <location>
        <begin position="12"/>
        <end position="33"/>
    </location>
</feature>